<name>A0A6A4HH03_9AGAR</name>
<accession>A0A6A4HH03</accession>
<keyword evidence="3" id="KW-1185">Reference proteome</keyword>
<reference evidence="2" key="1">
    <citation type="journal article" date="2019" name="Environ. Microbiol.">
        <title>Fungal ecological strategies reflected in gene transcription - a case study of two litter decomposers.</title>
        <authorList>
            <person name="Barbi F."/>
            <person name="Kohler A."/>
            <person name="Barry K."/>
            <person name="Baskaran P."/>
            <person name="Daum C."/>
            <person name="Fauchery L."/>
            <person name="Ihrmark K."/>
            <person name="Kuo A."/>
            <person name="LaButti K."/>
            <person name="Lipzen A."/>
            <person name="Morin E."/>
            <person name="Grigoriev I.V."/>
            <person name="Henrissat B."/>
            <person name="Lindahl B."/>
            <person name="Martin F."/>
        </authorList>
    </citation>
    <scope>NUCLEOTIDE SEQUENCE</scope>
    <source>
        <strain evidence="2">JB14</strain>
    </source>
</reference>
<sequence length="187" mass="21189">EDTPIVFPSTLPSNLRKSGCRNGLVEIEHQLREAQLRGSLNSLQTHLHMKSWLLTYRGSAVRGQGMLTKSKALLEWNQKQVDADAGKYRDAWEAMSRLCGDNGPGCKKLGIHDVRMMNGGEDKALGQERKQIGKQKKNKKQKYQALLPEEEEEDVEDVEGVEAEQRRKLEKARCAVGEGTRDTSWIW</sequence>
<evidence type="ECO:0000313" key="3">
    <source>
        <dbReference type="Proteomes" id="UP000799118"/>
    </source>
</evidence>
<feature type="compositionally biased region" description="Basic residues" evidence="1">
    <location>
        <begin position="132"/>
        <end position="142"/>
    </location>
</feature>
<gene>
    <name evidence="2" type="ORF">BT96DRAFT_784027</name>
</gene>
<protein>
    <submittedName>
        <fullName evidence="2">Uncharacterized protein</fullName>
    </submittedName>
</protein>
<feature type="region of interest" description="Disordered" evidence="1">
    <location>
        <begin position="128"/>
        <end position="158"/>
    </location>
</feature>
<dbReference type="OrthoDB" id="3257768at2759"/>
<dbReference type="AlphaFoldDB" id="A0A6A4HH03"/>
<feature type="compositionally biased region" description="Acidic residues" evidence="1">
    <location>
        <begin position="148"/>
        <end position="158"/>
    </location>
</feature>
<feature type="non-terminal residue" evidence="2">
    <location>
        <position position="1"/>
    </location>
</feature>
<proteinExistence type="predicted"/>
<organism evidence="2 3">
    <name type="scientific">Gymnopus androsaceus JB14</name>
    <dbReference type="NCBI Taxonomy" id="1447944"/>
    <lineage>
        <taxon>Eukaryota</taxon>
        <taxon>Fungi</taxon>
        <taxon>Dikarya</taxon>
        <taxon>Basidiomycota</taxon>
        <taxon>Agaricomycotina</taxon>
        <taxon>Agaricomycetes</taxon>
        <taxon>Agaricomycetidae</taxon>
        <taxon>Agaricales</taxon>
        <taxon>Marasmiineae</taxon>
        <taxon>Omphalotaceae</taxon>
        <taxon>Gymnopus</taxon>
    </lineage>
</organism>
<dbReference type="EMBL" id="ML769501">
    <property type="protein sequence ID" value="KAE9397163.1"/>
    <property type="molecule type" value="Genomic_DNA"/>
</dbReference>
<evidence type="ECO:0000256" key="1">
    <source>
        <dbReference type="SAM" id="MobiDB-lite"/>
    </source>
</evidence>
<dbReference type="Proteomes" id="UP000799118">
    <property type="component" value="Unassembled WGS sequence"/>
</dbReference>
<evidence type="ECO:0000313" key="2">
    <source>
        <dbReference type="EMBL" id="KAE9397163.1"/>
    </source>
</evidence>
<feature type="non-terminal residue" evidence="2">
    <location>
        <position position="187"/>
    </location>
</feature>